<dbReference type="Gramene" id="TVU21428">
    <property type="protein sequence ID" value="TVU21428"/>
    <property type="gene ID" value="EJB05_31061"/>
</dbReference>
<reference evidence="1 2" key="1">
    <citation type="journal article" date="2019" name="Sci. Rep.">
        <title>A high-quality genome of Eragrostis curvula grass provides insights into Poaceae evolution and supports new strategies to enhance forage quality.</title>
        <authorList>
            <person name="Carballo J."/>
            <person name="Santos B.A.C.M."/>
            <person name="Zappacosta D."/>
            <person name="Garbus I."/>
            <person name="Selva J.P."/>
            <person name="Gallo C.A."/>
            <person name="Diaz A."/>
            <person name="Albertini E."/>
            <person name="Caccamo M."/>
            <person name="Echenique V."/>
        </authorList>
    </citation>
    <scope>NUCLEOTIDE SEQUENCE [LARGE SCALE GENOMIC DNA]</scope>
    <source>
        <strain evidence="2">cv. Victoria</strain>
        <tissue evidence="1">Leaf</tissue>
    </source>
</reference>
<feature type="non-terminal residue" evidence="1">
    <location>
        <position position="1"/>
    </location>
</feature>
<name>A0A5J9UE89_9POAL</name>
<dbReference type="EMBL" id="RWGY01000026">
    <property type="protein sequence ID" value="TVU21428.1"/>
    <property type="molecule type" value="Genomic_DNA"/>
</dbReference>
<accession>A0A5J9UE89</accession>
<gene>
    <name evidence="1" type="ORF">EJB05_31061</name>
</gene>
<keyword evidence="2" id="KW-1185">Reference proteome</keyword>
<protein>
    <submittedName>
        <fullName evidence="1">Uncharacterized protein</fullName>
    </submittedName>
</protein>
<dbReference type="AlphaFoldDB" id="A0A5J9UE89"/>
<comment type="caution">
    <text evidence="1">The sequence shown here is derived from an EMBL/GenBank/DDBJ whole genome shotgun (WGS) entry which is preliminary data.</text>
</comment>
<organism evidence="1 2">
    <name type="scientific">Eragrostis curvula</name>
    <name type="common">weeping love grass</name>
    <dbReference type="NCBI Taxonomy" id="38414"/>
    <lineage>
        <taxon>Eukaryota</taxon>
        <taxon>Viridiplantae</taxon>
        <taxon>Streptophyta</taxon>
        <taxon>Embryophyta</taxon>
        <taxon>Tracheophyta</taxon>
        <taxon>Spermatophyta</taxon>
        <taxon>Magnoliopsida</taxon>
        <taxon>Liliopsida</taxon>
        <taxon>Poales</taxon>
        <taxon>Poaceae</taxon>
        <taxon>PACMAD clade</taxon>
        <taxon>Chloridoideae</taxon>
        <taxon>Eragrostideae</taxon>
        <taxon>Eragrostidinae</taxon>
        <taxon>Eragrostis</taxon>
    </lineage>
</organism>
<evidence type="ECO:0000313" key="2">
    <source>
        <dbReference type="Proteomes" id="UP000324897"/>
    </source>
</evidence>
<proteinExistence type="predicted"/>
<evidence type="ECO:0000313" key="1">
    <source>
        <dbReference type="EMBL" id="TVU21428.1"/>
    </source>
</evidence>
<dbReference type="Proteomes" id="UP000324897">
    <property type="component" value="Unassembled WGS sequence"/>
</dbReference>
<sequence length="64" mass="7586">MGQSDHPRRVVALRLRLRWRRGWTALRAREYSPVRAARLLALISTGRSLSISIIETRWPRRVYT</sequence>